<dbReference type="SUPFAM" id="SSF51735">
    <property type="entry name" value="NAD(P)-binding Rossmann-fold domains"/>
    <property type="match status" value="1"/>
</dbReference>
<gene>
    <name evidence="2" type="ORF">LRP50_04460</name>
</gene>
<name>A0ABT5QWI8_9GAMM</name>
<accession>A0ABT5QWI8</accession>
<dbReference type="PANTHER" id="PTHR43245:SF58">
    <property type="entry name" value="BLL5923 PROTEIN"/>
    <property type="match status" value="1"/>
</dbReference>
<evidence type="ECO:0000313" key="3">
    <source>
        <dbReference type="Proteomes" id="UP001149400"/>
    </source>
</evidence>
<dbReference type="InterPro" id="IPR001509">
    <property type="entry name" value="Epimerase_deHydtase"/>
</dbReference>
<evidence type="ECO:0000259" key="1">
    <source>
        <dbReference type="Pfam" id="PF01370"/>
    </source>
</evidence>
<evidence type="ECO:0000313" key="2">
    <source>
        <dbReference type="EMBL" id="MDD1792377.1"/>
    </source>
</evidence>
<dbReference type="PANTHER" id="PTHR43245">
    <property type="entry name" value="BIFUNCTIONAL POLYMYXIN RESISTANCE PROTEIN ARNA"/>
    <property type="match status" value="1"/>
</dbReference>
<dbReference type="Proteomes" id="UP001149400">
    <property type="component" value="Unassembled WGS sequence"/>
</dbReference>
<sequence>MSILVTGATGFIGKHILDQHHVKRIVVRTHQPNIEHAEQYVVNDICQCPDDPELFEGCDTVIYLAGIAHEALSEVDDVRVNDVNNLAVISFAKRAAKYGIKRFIFLSSTIVHGMASTKDVVSELTPTNPKDTASNAKFLCEQSLLKLNDTQDIEIVIVRSPLVYGEGVKGNLKILMKLVQKAHFLPFGCANNSRHYISVESLTKALTNIATIEKLEENIYLVADDNSLSTKELINWMAKRQNKSIVQLPIPKALFKLIAKLSRKQKMYEQIFGDFVVSTARYKQLSQNK</sequence>
<dbReference type="Gene3D" id="3.40.50.720">
    <property type="entry name" value="NAD(P)-binding Rossmann-like Domain"/>
    <property type="match status" value="1"/>
</dbReference>
<organism evidence="2 3">
    <name type="scientific">Enterovibrio gelatinilyticus</name>
    <dbReference type="NCBI Taxonomy" id="2899819"/>
    <lineage>
        <taxon>Bacteria</taxon>
        <taxon>Pseudomonadati</taxon>
        <taxon>Pseudomonadota</taxon>
        <taxon>Gammaproteobacteria</taxon>
        <taxon>Vibrionales</taxon>
        <taxon>Vibrionaceae</taxon>
        <taxon>Enterovibrio</taxon>
    </lineage>
</organism>
<reference evidence="2" key="1">
    <citation type="submission" date="2021-12" db="EMBL/GenBank/DDBJ databases">
        <title>Enterovibrio ZSDZ35 sp. nov. and Enterovibrio ZSDZ42 sp. nov., isolated from coastal seawater in Qingdao.</title>
        <authorList>
            <person name="Zhang P."/>
        </authorList>
    </citation>
    <scope>NUCLEOTIDE SEQUENCE</scope>
    <source>
        <strain evidence="2">ZSDZ42</strain>
    </source>
</reference>
<protein>
    <submittedName>
        <fullName evidence="2">NAD-dependent epimerase/dehydratase family protein</fullName>
    </submittedName>
</protein>
<dbReference type="InterPro" id="IPR036291">
    <property type="entry name" value="NAD(P)-bd_dom_sf"/>
</dbReference>
<dbReference type="RefSeq" id="WP_274163294.1">
    <property type="nucleotide sequence ID" value="NZ_JAJUBC010000004.1"/>
</dbReference>
<comment type="caution">
    <text evidence="2">The sequence shown here is derived from an EMBL/GenBank/DDBJ whole genome shotgun (WGS) entry which is preliminary data.</text>
</comment>
<dbReference type="Pfam" id="PF01370">
    <property type="entry name" value="Epimerase"/>
    <property type="match status" value="1"/>
</dbReference>
<feature type="domain" description="NAD-dependent epimerase/dehydratase" evidence="1">
    <location>
        <begin position="3"/>
        <end position="212"/>
    </location>
</feature>
<proteinExistence type="predicted"/>
<dbReference type="InterPro" id="IPR050177">
    <property type="entry name" value="Lipid_A_modif_metabolic_enz"/>
</dbReference>
<dbReference type="EMBL" id="JAJUBC010000004">
    <property type="protein sequence ID" value="MDD1792377.1"/>
    <property type="molecule type" value="Genomic_DNA"/>
</dbReference>
<keyword evidence="3" id="KW-1185">Reference proteome</keyword>